<dbReference type="InterPro" id="IPR036162">
    <property type="entry name" value="Resolvase-like_N_sf"/>
</dbReference>
<sequence length="62" mass="7282">MAKIGYMRVSKNDQNTDLQRKALICTNCEHIFEDKISEKTDKRLRLKRGISMDITSDGYRVF</sequence>
<name>A0ABS5YB64_9GAMM</name>
<proteinExistence type="predicted"/>
<dbReference type="InterPro" id="IPR006119">
    <property type="entry name" value="Resolv_N"/>
</dbReference>
<gene>
    <name evidence="2" type="ORF">JZM24_09105</name>
</gene>
<feature type="domain" description="Resolvase/invertase-type recombinase catalytic" evidence="1">
    <location>
        <begin position="2"/>
        <end position="62"/>
    </location>
</feature>
<dbReference type="Proteomes" id="UP000811282">
    <property type="component" value="Unassembled WGS sequence"/>
</dbReference>
<evidence type="ECO:0000313" key="2">
    <source>
        <dbReference type="EMBL" id="MBT9432241.1"/>
    </source>
</evidence>
<dbReference type="EMBL" id="JAFJYC010000001">
    <property type="protein sequence ID" value="MBT9432241.1"/>
    <property type="molecule type" value="Genomic_DNA"/>
</dbReference>
<dbReference type="Gene3D" id="3.40.50.1390">
    <property type="entry name" value="Resolvase, N-terminal catalytic domain"/>
    <property type="match status" value="1"/>
</dbReference>
<keyword evidence="3" id="KW-1185">Reference proteome</keyword>
<dbReference type="SUPFAM" id="SSF53041">
    <property type="entry name" value="Resolvase-like"/>
    <property type="match status" value="1"/>
</dbReference>
<dbReference type="PROSITE" id="PS51736">
    <property type="entry name" value="RECOMBINASES_3"/>
    <property type="match status" value="1"/>
</dbReference>
<evidence type="ECO:0000259" key="1">
    <source>
        <dbReference type="PROSITE" id="PS51736"/>
    </source>
</evidence>
<protein>
    <submittedName>
        <fullName evidence="2">Recombinase family protein</fullName>
    </submittedName>
</protein>
<accession>A0ABS5YB64</accession>
<comment type="caution">
    <text evidence="2">The sequence shown here is derived from an EMBL/GenBank/DDBJ whole genome shotgun (WGS) entry which is preliminary data.</text>
</comment>
<organism evidence="2 3">
    <name type="scientific">Candidatus Sodalis endolongispinus</name>
    <dbReference type="NCBI Taxonomy" id="2812662"/>
    <lineage>
        <taxon>Bacteria</taxon>
        <taxon>Pseudomonadati</taxon>
        <taxon>Pseudomonadota</taxon>
        <taxon>Gammaproteobacteria</taxon>
        <taxon>Enterobacterales</taxon>
        <taxon>Bruguierivoracaceae</taxon>
        <taxon>Sodalis</taxon>
    </lineage>
</organism>
<dbReference type="Pfam" id="PF00239">
    <property type="entry name" value="Resolvase"/>
    <property type="match status" value="1"/>
</dbReference>
<evidence type="ECO:0000313" key="3">
    <source>
        <dbReference type="Proteomes" id="UP000811282"/>
    </source>
</evidence>
<reference evidence="2 3" key="1">
    <citation type="journal article" date="2021" name="Genome Biol. Evol.">
        <title>The evolution of interdependence in a four-way mealybug symbiosis.</title>
        <authorList>
            <person name="Garber A.I."/>
            <person name="Kupper M."/>
            <person name="Laetsch D.R."/>
            <person name="Weldon S.R."/>
            <person name="Ladinsky M.S."/>
            <person name="Bjorkman P.J."/>
            <person name="McCutcheon J.P."/>
        </authorList>
    </citation>
    <scope>NUCLEOTIDE SEQUENCE [LARGE SCALE GENOMIC DNA]</scope>
    <source>
        <strain evidence="2">SOD</strain>
    </source>
</reference>